<evidence type="ECO:0000313" key="8">
    <source>
        <dbReference type="EMBL" id="MFD0942651.1"/>
    </source>
</evidence>
<organism evidence="8 9">
    <name type="scientific">Savagea faecisuis</name>
    <dbReference type="NCBI Taxonomy" id="1274803"/>
    <lineage>
        <taxon>Bacteria</taxon>
        <taxon>Bacillati</taxon>
        <taxon>Bacillota</taxon>
        <taxon>Bacilli</taxon>
        <taxon>Bacillales</taxon>
        <taxon>Caryophanaceae</taxon>
        <taxon>Savagea</taxon>
    </lineage>
</organism>
<dbReference type="SUPFAM" id="SSF52540">
    <property type="entry name" value="P-loop containing nucleoside triphosphate hydrolases"/>
    <property type="match status" value="2"/>
</dbReference>
<evidence type="ECO:0000256" key="3">
    <source>
        <dbReference type="ARBA" id="ARBA00022801"/>
    </source>
</evidence>
<evidence type="ECO:0000313" key="9">
    <source>
        <dbReference type="Proteomes" id="UP001596976"/>
    </source>
</evidence>
<dbReference type="Gene3D" id="3.40.50.300">
    <property type="entry name" value="P-loop containing nucleotide triphosphate hydrolases"/>
    <property type="match status" value="2"/>
</dbReference>
<keyword evidence="3" id="KW-0378">Hydrolase</keyword>
<gene>
    <name evidence="8" type="ORF">ACFQ0V_02560</name>
</gene>
<feature type="domain" description="Dynamin N-terminal" evidence="7">
    <location>
        <begin position="618"/>
        <end position="843"/>
    </location>
</feature>
<dbReference type="Proteomes" id="UP001596976">
    <property type="component" value="Unassembled WGS sequence"/>
</dbReference>
<evidence type="ECO:0000259" key="7">
    <source>
        <dbReference type="Pfam" id="PF00350"/>
    </source>
</evidence>
<reference evidence="9" key="1">
    <citation type="journal article" date="2019" name="Int. J. Syst. Evol. Microbiol.">
        <title>The Global Catalogue of Microorganisms (GCM) 10K type strain sequencing project: providing services to taxonomists for standard genome sequencing and annotation.</title>
        <authorList>
            <consortium name="The Broad Institute Genomics Platform"/>
            <consortium name="The Broad Institute Genome Sequencing Center for Infectious Disease"/>
            <person name="Wu L."/>
            <person name="Ma J."/>
        </authorList>
    </citation>
    <scope>NUCLEOTIDE SEQUENCE [LARGE SCALE GENOMIC DNA]</scope>
    <source>
        <strain evidence="9">CCUG 63563</strain>
    </source>
</reference>
<keyword evidence="9" id="KW-1185">Reference proteome</keyword>
<keyword evidence="2" id="KW-0547">Nucleotide-binding</keyword>
<dbReference type="Pfam" id="PF00350">
    <property type="entry name" value="Dynamin_N"/>
    <property type="match status" value="2"/>
</dbReference>
<evidence type="ECO:0000256" key="1">
    <source>
        <dbReference type="ARBA" id="ARBA00004370"/>
    </source>
</evidence>
<dbReference type="EMBL" id="JBHTJF010000009">
    <property type="protein sequence ID" value="MFD0942651.1"/>
    <property type="molecule type" value="Genomic_DNA"/>
</dbReference>
<sequence>MEQISSLMRTTAMYDTLFEKNGDQERVDKLQLFIKKLQSRQFTIGFAGHFSAGKSSMINALTGDDLLPSSPIPTSANIVNVQKSDENYVILHQTDGRAIKYKGHDFTGAIKAFGKNGEEVARIDIGHVESNIPTGVTVMDTPGVDSTDDAHALSTESALHLSDIVFYTMDYNHVQSELNFTFTKELMAYNPNVYLIVNQVDKHRDEELSFDDFKKSVEESFATWGVHPKGIFFTSLRAFDLPYNDFTKVKAIVDEAMNDAEAQFITNSEMILKKLHDEHVQFLQHSAEKLKEETTIVEEEEWAMREELEEQYARLRHERSLLSSDAFQREFEAARSELVESAAITPFEMREQLKDYLESKNPNFKVGLLFAKKKTEEERLRRRDALSASLSQLIDTQIIMHLRTLMKRTLNKANLLTDEETRKIDSMPLDISFDEIDEVLHAPDVITGDTVLNYTKQVRNRIEVLLRQKTDAWKQEMAKKAESVGTEATATLDKRIATLGEKVAAVAQYDEYTKALQSIDQILERDDLAASNAVERRLRAWSKPIEYVEIDEFDERVEEEVEEETIVESEQTSTIDADQVVDVASQIAERIGAIEQLAEWETYLKSKADRIRNHEFTVALFGAFSAGKSSFSNALIGNKALPVSPNPTTAAINRIRPTTEEKHHEHADVHVKTRDIMLEDVGRSYEMIGMRVTSLEEAYEKADEALAKPIEDERLHLHKSFIRAYQKGYPTYHTSLGEVLYVDKEEFSKFVAEEHRSCFVDSIDFYFDSPLTRQGVTLVDTPGADSINARHTDVAFEYIRNADAILFVTYYNHAFARADREFLIQLGRVKDAFEMDKMFFIVNAIDLASNEEEAEQVKSYVRNELTKLGIRHPRVYGVSSLEALQAKERGEEDPNMAMIEGQFYSFLQNDLKGMAAEALQTDSENVVALVREQIERAEANIARKGERLIELRELEEALENRFEQSFEEVYVPALTNEVKELLYYVKQRVFLRFPSFLREAYNPIIFAKHSKQEALKMALTQMTEMIRFDFVQELRVTNLRVGKYVERIVKERQRSETEQLLEMDHALKVRPYEMEEYDMLHFDEQFQSIAPYEQVNRHYKNESAFFEKGGRDTLGQALQELLEADAETYMQRENDVLYDWAFALLAKEARQLYAHLHDEAMRQVKAQFELLEHEDQIEEWKDVYEQLEEVMK</sequence>
<evidence type="ECO:0000256" key="2">
    <source>
        <dbReference type="ARBA" id="ARBA00022741"/>
    </source>
</evidence>
<comment type="caution">
    <text evidence="8">The sequence shown here is derived from an EMBL/GenBank/DDBJ whole genome shotgun (WGS) entry which is preliminary data.</text>
</comment>
<feature type="coiled-coil region" evidence="6">
    <location>
        <begin position="927"/>
        <end position="968"/>
    </location>
</feature>
<dbReference type="InterPro" id="IPR045063">
    <property type="entry name" value="Dynamin_N"/>
</dbReference>
<comment type="subcellular location">
    <subcellularLocation>
        <location evidence="1">Membrane</location>
    </subcellularLocation>
</comment>
<evidence type="ECO:0000256" key="4">
    <source>
        <dbReference type="ARBA" id="ARBA00023134"/>
    </source>
</evidence>
<keyword evidence="6" id="KW-0175">Coiled coil</keyword>
<dbReference type="InterPro" id="IPR027094">
    <property type="entry name" value="Mitofusin_fam"/>
</dbReference>
<proteinExistence type="predicted"/>
<dbReference type="CDD" id="cd09912">
    <property type="entry name" value="DLP_2"/>
    <property type="match status" value="2"/>
</dbReference>
<evidence type="ECO:0000256" key="5">
    <source>
        <dbReference type="ARBA" id="ARBA00023136"/>
    </source>
</evidence>
<dbReference type="PANTHER" id="PTHR10465">
    <property type="entry name" value="TRANSMEMBRANE GTPASE FZO1"/>
    <property type="match status" value="1"/>
</dbReference>
<dbReference type="RefSeq" id="WP_381009312.1">
    <property type="nucleotide sequence ID" value="NZ_JBHTJF010000009.1"/>
</dbReference>
<dbReference type="PANTHER" id="PTHR10465:SF0">
    <property type="entry name" value="SARCALUMENIN"/>
    <property type="match status" value="1"/>
</dbReference>
<protein>
    <submittedName>
        <fullName evidence="8">Dynamin family protein</fullName>
    </submittedName>
</protein>
<keyword evidence="4" id="KW-0342">GTP-binding</keyword>
<evidence type="ECO:0000256" key="6">
    <source>
        <dbReference type="SAM" id="Coils"/>
    </source>
</evidence>
<accession>A0ABW3GYX6</accession>
<name>A0ABW3GYX6_9BACL</name>
<feature type="domain" description="Dynamin N-terminal" evidence="7">
    <location>
        <begin position="44"/>
        <end position="199"/>
    </location>
</feature>
<dbReference type="InterPro" id="IPR027417">
    <property type="entry name" value="P-loop_NTPase"/>
</dbReference>
<feature type="coiled-coil region" evidence="6">
    <location>
        <begin position="280"/>
        <end position="325"/>
    </location>
</feature>
<keyword evidence="5" id="KW-0472">Membrane</keyword>